<dbReference type="InterPro" id="IPR003347">
    <property type="entry name" value="JmjC_dom"/>
</dbReference>
<gene>
    <name evidence="2" type="ORF">NLU13_9924</name>
</gene>
<dbReference type="InterPro" id="IPR041667">
    <property type="entry name" value="Cupin_8"/>
</dbReference>
<proteinExistence type="predicted"/>
<dbReference type="Proteomes" id="UP001175261">
    <property type="component" value="Unassembled WGS sequence"/>
</dbReference>
<dbReference type="PROSITE" id="PS51184">
    <property type="entry name" value="JMJC"/>
    <property type="match status" value="1"/>
</dbReference>
<comment type="caution">
    <text evidence="2">The sequence shown here is derived from an EMBL/GenBank/DDBJ whole genome shotgun (WGS) entry which is preliminary data.</text>
</comment>
<evidence type="ECO:0000313" key="2">
    <source>
        <dbReference type="EMBL" id="KAK0382829.1"/>
    </source>
</evidence>
<dbReference type="Gene3D" id="2.60.120.650">
    <property type="entry name" value="Cupin"/>
    <property type="match status" value="1"/>
</dbReference>
<protein>
    <recommendedName>
        <fullName evidence="1">JmjC domain-containing protein</fullName>
    </recommendedName>
</protein>
<dbReference type="EMBL" id="JAPDFR010000010">
    <property type="protein sequence ID" value="KAK0382829.1"/>
    <property type="molecule type" value="Genomic_DNA"/>
</dbReference>
<sequence>MRPLPRCGTILTRRFHTSAFKRSVAVKQVDTAHSTAIRVDTFRDKALTPEKPLLISHSIEGPLGPLKASHTWFQQNGGPGAQFSSHVTEHEHWPFPYELAAHHGDSMQAVELFRDWLLKSGEFKDQILAGSLQSVIAEKDGEQTFFQLHAPLRLLTQALEFNKIQRMSEKPQLVQLYIAQSSLSDLPEALQLDVQAPELILKAGKGDMYSSSIWLGTEPTFTPLHRDPNPNLFYQIHGTKVVRLLPPKVGEMLYFEVQARIRQQGSSRIRTAEGMMQGLERRVLEDAVWGDDVDLGEMREAKVEAGDALFIPKGWWHSLKSWGSEGALNGSVNWWFR</sequence>
<dbReference type="AlphaFoldDB" id="A0AA39G9E3"/>
<organism evidence="2 3">
    <name type="scientific">Sarocladium strictum</name>
    <name type="common">Black bundle disease fungus</name>
    <name type="synonym">Acremonium strictum</name>
    <dbReference type="NCBI Taxonomy" id="5046"/>
    <lineage>
        <taxon>Eukaryota</taxon>
        <taxon>Fungi</taxon>
        <taxon>Dikarya</taxon>
        <taxon>Ascomycota</taxon>
        <taxon>Pezizomycotina</taxon>
        <taxon>Sordariomycetes</taxon>
        <taxon>Hypocreomycetidae</taxon>
        <taxon>Hypocreales</taxon>
        <taxon>Sarocladiaceae</taxon>
        <taxon>Sarocladium</taxon>
    </lineage>
</organism>
<dbReference type="SUPFAM" id="SSF51197">
    <property type="entry name" value="Clavaminate synthase-like"/>
    <property type="match status" value="1"/>
</dbReference>
<dbReference type="PANTHER" id="PTHR12461">
    <property type="entry name" value="HYPOXIA-INDUCIBLE FACTOR 1 ALPHA INHIBITOR-RELATED"/>
    <property type="match status" value="1"/>
</dbReference>
<evidence type="ECO:0000259" key="1">
    <source>
        <dbReference type="PROSITE" id="PS51184"/>
    </source>
</evidence>
<evidence type="ECO:0000313" key="3">
    <source>
        <dbReference type="Proteomes" id="UP001175261"/>
    </source>
</evidence>
<accession>A0AA39G9E3</accession>
<feature type="domain" description="JmjC" evidence="1">
    <location>
        <begin position="167"/>
        <end position="337"/>
    </location>
</feature>
<dbReference type="Pfam" id="PF13621">
    <property type="entry name" value="Cupin_8"/>
    <property type="match status" value="1"/>
</dbReference>
<keyword evidence="3" id="KW-1185">Reference proteome</keyword>
<reference evidence="2" key="1">
    <citation type="submission" date="2022-10" db="EMBL/GenBank/DDBJ databases">
        <title>Determination and structural analysis of whole genome sequence of Sarocladium strictum F4-1.</title>
        <authorList>
            <person name="Hu L."/>
            <person name="Jiang Y."/>
        </authorList>
    </citation>
    <scope>NUCLEOTIDE SEQUENCE</scope>
    <source>
        <strain evidence="2">F4-1</strain>
    </source>
</reference>
<dbReference type="PANTHER" id="PTHR12461:SF105">
    <property type="entry name" value="HYPOXIA-INDUCIBLE FACTOR 1-ALPHA INHIBITOR"/>
    <property type="match status" value="1"/>
</dbReference>
<name>A0AA39G9E3_SARSR</name>